<dbReference type="GO" id="GO:0004672">
    <property type="term" value="F:protein kinase activity"/>
    <property type="evidence" value="ECO:0007669"/>
    <property type="project" value="InterPro"/>
</dbReference>
<evidence type="ECO:0000259" key="4">
    <source>
        <dbReference type="PROSITE" id="PS50011"/>
    </source>
</evidence>
<dbReference type="EMBL" id="AE017352">
    <property type="protein sequence ID" value="AAW46540.1"/>
    <property type="molecule type" value="Genomic_DNA"/>
</dbReference>
<dbReference type="HOGENOM" id="CLU_058855_0_0_1"/>
<dbReference type="eggNOG" id="KOG0583">
    <property type="taxonomic scope" value="Eukaryota"/>
</dbReference>
<dbReference type="InterPro" id="IPR011009">
    <property type="entry name" value="Kinase-like_dom_sf"/>
</dbReference>
<protein>
    <recommendedName>
        <fullName evidence="4">Protein kinase domain-containing protein</fullName>
    </recommendedName>
</protein>
<dbReference type="PANTHER" id="PTHR24346">
    <property type="entry name" value="MAP/MICROTUBULE AFFINITY-REGULATING KINASE"/>
    <property type="match status" value="1"/>
</dbReference>
<dbReference type="OMA" id="SEMRAGC"/>
<dbReference type="Gene3D" id="1.10.510.10">
    <property type="entry name" value="Transferase(Phosphotransferase) domain 1"/>
    <property type="match status" value="1"/>
</dbReference>
<dbReference type="InterPro" id="IPR008271">
    <property type="entry name" value="Ser/Thr_kinase_AS"/>
</dbReference>
<reference evidence="5 6" key="1">
    <citation type="journal article" date="2005" name="Science">
        <title>The genome of the basidiomycetous yeast and human pathogen Cryptococcus neoformans.</title>
        <authorList>
            <person name="Loftus B.J."/>
            <person name="Fung E."/>
            <person name="Roncaglia P."/>
            <person name="Rowley D."/>
            <person name="Amedeo P."/>
            <person name="Bruno D."/>
            <person name="Vamathevan J."/>
            <person name="Miranda M."/>
            <person name="Anderson I.J."/>
            <person name="Fraser J.A."/>
            <person name="Allen J.E."/>
            <person name="Bosdet I.E."/>
            <person name="Brent M.R."/>
            <person name="Chiu R."/>
            <person name="Doering T.L."/>
            <person name="Donlin M.J."/>
            <person name="D'Souza C.A."/>
            <person name="Fox D.S."/>
            <person name="Grinberg V."/>
            <person name="Fu J."/>
            <person name="Fukushima M."/>
            <person name="Haas B.J."/>
            <person name="Huang J.C."/>
            <person name="Janbon G."/>
            <person name="Jones S.J."/>
            <person name="Koo H.L."/>
            <person name="Krzywinski M.I."/>
            <person name="Kwon-Chung J.K."/>
            <person name="Lengeler K.B."/>
            <person name="Maiti R."/>
            <person name="Marra M.A."/>
            <person name="Marra R.E."/>
            <person name="Mathewson C.A."/>
            <person name="Mitchell T.G."/>
            <person name="Pertea M."/>
            <person name="Riggs F.R."/>
            <person name="Salzberg S.L."/>
            <person name="Schein J.E."/>
            <person name="Shvartsbeyn A."/>
            <person name="Shin H."/>
            <person name="Shumway M."/>
            <person name="Specht C.A."/>
            <person name="Suh B.B."/>
            <person name="Tenney A."/>
            <person name="Utterback T.R."/>
            <person name="Wickes B.L."/>
            <person name="Wortman J.R."/>
            <person name="Wye N.H."/>
            <person name="Kronstad J.W."/>
            <person name="Lodge J.K."/>
            <person name="Heitman J."/>
            <person name="Davis R.W."/>
            <person name="Fraser C.M."/>
            <person name="Hyman R.W."/>
        </authorList>
    </citation>
    <scope>NUCLEOTIDE SEQUENCE [LARGE SCALE GENOMIC DNA]</scope>
    <source>
        <strain evidence="6">JEC21 / ATCC MYA-565</strain>
    </source>
</reference>
<dbReference type="AlphaFoldDB" id="Q5K8M1"/>
<evidence type="ECO:0000313" key="6">
    <source>
        <dbReference type="Proteomes" id="UP000002149"/>
    </source>
</evidence>
<dbReference type="Pfam" id="PF00069">
    <property type="entry name" value="Pkinase"/>
    <property type="match status" value="1"/>
</dbReference>
<feature type="domain" description="Protein kinase" evidence="4">
    <location>
        <begin position="118"/>
        <end position="390"/>
    </location>
</feature>
<dbReference type="SUPFAM" id="SSF56112">
    <property type="entry name" value="Protein kinase-like (PK-like)"/>
    <property type="match status" value="1"/>
</dbReference>
<keyword evidence="1" id="KW-0547">Nucleotide-binding</keyword>
<dbReference type="SMART" id="SM00220">
    <property type="entry name" value="S_TKc"/>
    <property type="match status" value="1"/>
</dbReference>
<evidence type="ECO:0000313" key="5">
    <source>
        <dbReference type="EMBL" id="AAW46540.1"/>
    </source>
</evidence>
<gene>
    <name evidence="5" type="ordered locus">CNL05170</name>
</gene>
<dbReference type="PaxDb" id="214684-Q5K8M1"/>
<dbReference type="OrthoDB" id="68483at2759"/>
<dbReference type="GO" id="GO:0005524">
    <property type="term" value="F:ATP binding"/>
    <property type="evidence" value="ECO:0007669"/>
    <property type="project" value="UniProtKB-KW"/>
</dbReference>
<accession>Q5K8M1</accession>
<dbReference type="STRING" id="214684.Q5K8M1"/>
<dbReference type="Proteomes" id="UP000002149">
    <property type="component" value="Chromosome 12"/>
</dbReference>
<dbReference type="PROSITE" id="PS00108">
    <property type="entry name" value="PROTEIN_KINASE_ST"/>
    <property type="match status" value="1"/>
</dbReference>
<feature type="region of interest" description="Disordered" evidence="3">
    <location>
        <begin position="36"/>
        <end position="56"/>
    </location>
</feature>
<dbReference type="PANTHER" id="PTHR24346:SF30">
    <property type="entry name" value="MATERNAL EMBRYONIC LEUCINE ZIPPER KINASE"/>
    <property type="match status" value="1"/>
</dbReference>
<sequence length="394" mass="44760">MEYGLSSEIKQQHGIMDNTLSTNVLGIYLPAQGISERDDYEDPQNDEVPIQPNPDPQNVDRNIVLADYSGFLYSALSNRLPIWPDFTCCCSEHDDHPCYVLGSDCPLLACRPYECPDYRAFGIISVGAHGIIHRATDTRRNEVVAIKVTKEYHGSETGDAHMRWELWKRSFAAREVAMLDVCDHPHIVRPRDIVESPDGKLGLVIDYFPGGDLQKYLRTYGSLSEFEARYTFTQLLSAVTHLQDRHMVHHDIKPENILIDLDGNVVLSDFGVAHIFDESYVPALPICGTIVYAEPELVVRKTRYSPFKWDIWSLGIILFFLLTGRTPYIGYKGFPGHHAHIMDVCTFVASASVDYPRLIPWGPRNLMEKMLEVDSEMRAGCSQLWEHSWIKGTL</sequence>
<keyword evidence="2" id="KW-0067">ATP-binding</keyword>
<name>Q5K8M1_CRYD1</name>
<dbReference type="GeneID" id="3254881"/>
<evidence type="ECO:0000256" key="1">
    <source>
        <dbReference type="ARBA" id="ARBA00022741"/>
    </source>
</evidence>
<dbReference type="PROSITE" id="PS50011">
    <property type="entry name" value="PROTEIN_KINASE_DOM"/>
    <property type="match status" value="1"/>
</dbReference>
<evidence type="ECO:0000256" key="3">
    <source>
        <dbReference type="SAM" id="MobiDB-lite"/>
    </source>
</evidence>
<organism evidence="5 6">
    <name type="scientific">Cryptococcus deneoformans (strain JEC21 / ATCC MYA-565)</name>
    <name type="common">Cryptococcus neoformans var. neoformans serotype D</name>
    <dbReference type="NCBI Taxonomy" id="214684"/>
    <lineage>
        <taxon>Eukaryota</taxon>
        <taxon>Fungi</taxon>
        <taxon>Dikarya</taxon>
        <taxon>Basidiomycota</taxon>
        <taxon>Agaricomycotina</taxon>
        <taxon>Tremellomycetes</taxon>
        <taxon>Tremellales</taxon>
        <taxon>Cryptococcaceae</taxon>
        <taxon>Cryptococcus</taxon>
        <taxon>Cryptococcus neoformans species complex</taxon>
    </lineage>
</organism>
<keyword evidence="6" id="KW-1185">Reference proteome</keyword>
<dbReference type="InterPro" id="IPR000719">
    <property type="entry name" value="Prot_kinase_dom"/>
</dbReference>
<dbReference type="KEGG" id="cne:CNL05170"/>
<proteinExistence type="predicted"/>
<dbReference type="InParanoid" id="Q5K8M1"/>
<dbReference type="VEuPathDB" id="FungiDB:CNL05170"/>
<evidence type="ECO:0000256" key="2">
    <source>
        <dbReference type="ARBA" id="ARBA00022840"/>
    </source>
</evidence>
<dbReference type="RefSeq" id="XP_568057.1">
    <property type="nucleotide sequence ID" value="XM_568057.2"/>
</dbReference>